<proteinExistence type="predicted"/>
<name>A0ABM9QR47_9VIBR</name>
<dbReference type="Proteomes" id="UP000049077">
    <property type="component" value="Unassembled WGS sequence"/>
</dbReference>
<sequence>MLKSDAIAQWKVHSDYHVRAIFETVILRSKGSLVVNELEELEFSGRLLVCFYAYVP</sequence>
<organism evidence="1 2">
    <name type="scientific">Vibrio crassostreae</name>
    <dbReference type="NCBI Taxonomy" id="246167"/>
    <lineage>
        <taxon>Bacteria</taxon>
        <taxon>Pseudomonadati</taxon>
        <taxon>Pseudomonadota</taxon>
        <taxon>Gammaproteobacteria</taxon>
        <taxon>Vibrionales</taxon>
        <taxon>Vibrionaceae</taxon>
        <taxon>Vibrio</taxon>
    </lineage>
</organism>
<evidence type="ECO:0000313" key="1">
    <source>
        <dbReference type="EMBL" id="CDT18570.1"/>
    </source>
</evidence>
<protein>
    <submittedName>
        <fullName evidence="1">Uncharacterized protein</fullName>
    </submittedName>
</protein>
<gene>
    <name evidence="1" type="ORF">VCR4J5_1600020</name>
</gene>
<comment type="caution">
    <text evidence="1">The sequence shown here is derived from an EMBL/GenBank/DDBJ whole genome shotgun (WGS) entry which is preliminary data.</text>
</comment>
<keyword evidence="2" id="KW-1185">Reference proteome</keyword>
<evidence type="ECO:0000313" key="2">
    <source>
        <dbReference type="Proteomes" id="UP000049077"/>
    </source>
</evidence>
<reference evidence="1 2" key="1">
    <citation type="submission" date="2014-06" db="EMBL/GenBank/DDBJ databases">
        <authorList>
            <person name="Le Roux F."/>
        </authorList>
    </citation>
    <scope>NUCLEOTIDE SEQUENCE [LARGE SCALE GENOMIC DNA]</scope>
    <source>
        <strain evidence="1 2">J5-4</strain>
    </source>
</reference>
<accession>A0ABM9QR47</accession>
<dbReference type="EMBL" id="CCJX01000069">
    <property type="protein sequence ID" value="CDT18570.1"/>
    <property type="molecule type" value="Genomic_DNA"/>
</dbReference>